<dbReference type="AlphaFoldDB" id="A0A178HH94"/>
<keyword evidence="2" id="KW-0547">Nucleotide-binding</keyword>
<name>A0A178HH94_9LACT</name>
<dbReference type="GO" id="GO:0003724">
    <property type="term" value="F:RNA helicase activity"/>
    <property type="evidence" value="ECO:0007669"/>
    <property type="project" value="InterPro"/>
</dbReference>
<dbReference type="CDD" id="cd18787">
    <property type="entry name" value="SF2_C_DEAD"/>
    <property type="match status" value="1"/>
</dbReference>
<feature type="compositionally biased region" description="Basic residues" evidence="1">
    <location>
        <begin position="403"/>
        <end position="417"/>
    </location>
</feature>
<feature type="compositionally biased region" description="Basic and acidic residues" evidence="1">
    <location>
        <begin position="418"/>
        <end position="427"/>
    </location>
</feature>
<keyword evidence="2" id="KW-0067">ATP-binding</keyword>
<dbReference type="SUPFAM" id="SSF52540">
    <property type="entry name" value="P-loop containing nucleoside triphosphate hydrolases"/>
    <property type="match status" value="1"/>
</dbReference>
<gene>
    <name evidence="2" type="ORF">DBT54_03565</name>
</gene>
<dbReference type="InterPro" id="IPR001650">
    <property type="entry name" value="Helicase_C-like"/>
</dbReference>
<dbReference type="PROSITE" id="PS51192">
    <property type="entry name" value="HELICASE_ATP_BIND_1"/>
    <property type="match status" value="1"/>
</dbReference>
<comment type="caution">
    <text evidence="2">The sequence shown here is derived from an EMBL/GenBank/DDBJ whole genome shotgun (WGS) entry which is preliminary data.</text>
</comment>
<dbReference type="Pfam" id="PF00270">
    <property type="entry name" value="DEAD"/>
    <property type="match status" value="1"/>
</dbReference>
<keyword evidence="2" id="KW-0347">Helicase</keyword>
<feature type="compositionally biased region" description="Basic residues" evidence="1">
    <location>
        <begin position="428"/>
        <end position="443"/>
    </location>
</feature>
<dbReference type="EMBL" id="QMHM01000005">
    <property type="protein sequence ID" value="RAV80379.1"/>
    <property type="molecule type" value="Genomic_DNA"/>
</dbReference>
<dbReference type="GO" id="GO:0005524">
    <property type="term" value="F:ATP binding"/>
    <property type="evidence" value="ECO:0007669"/>
    <property type="project" value="InterPro"/>
</dbReference>
<accession>A0A178HH94</accession>
<dbReference type="CDD" id="cd00268">
    <property type="entry name" value="DEADc"/>
    <property type="match status" value="1"/>
</dbReference>
<dbReference type="InterPro" id="IPR044742">
    <property type="entry name" value="DEAD/DEAH_RhlB"/>
</dbReference>
<dbReference type="Gene3D" id="3.40.50.300">
    <property type="entry name" value="P-loop containing nucleotide triphosphate hydrolases"/>
    <property type="match status" value="2"/>
</dbReference>
<dbReference type="InterPro" id="IPR027417">
    <property type="entry name" value="P-loop_NTPase"/>
</dbReference>
<dbReference type="GO" id="GO:0005840">
    <property type="term" value="C:ribosome"/>
    <property type="evidence" value="ECO:0007669"/>
    <property type="project" value="TreeGrafter"/>
</dbReference>
<evidence type="ECO:0000256" key="1">
    <source>
        <dbReference type="SAM" id="MobiDB-lite"/>
    </source>
</evidence>
<dbReference type="GeneID" id="86970272"/>
<sequence>MSFKEYQFQPFIEAALEKLAFKEPTPIQKKVIPVIQAGKSLVAQSQTGSGKSHAFLLPLIDQLKPANYTQLVITAPSRELADQLYQTAQQLVGASDFDFHIERAYGGTDTKRQKERLENQDPQVVIGTPGRLLDLVTEGSINVHKVEHFVVDEADMTLDMGFLHTVDQIASRMPDDLKIYVFSATIPEKLRPFLRKYLEHPEWIQVVNEKLISPTITNILLPLRGRSKDDLLKQALTMGEPYLVLIFANTIEEVDQLYLKLKQWGLSVAKLHGDLDSRERRRVMRQIQHLDYQYVVATDLAARGIDIEGVSHVVNYDIPKELEFFIHRVGRTGRQGMKGVALTFYHPDQEKAIRWLEDRGIHFEVKDIKNGQWVEVKDHKERQLRKDRHQEETDHVVKGMINRNKKRKVKPGYKKKLDRQIKAYKRDKYNKKQRQAARQKRKQNKENNR</sequence>
<dbReference type="PANTHER" id="PTHR47963">
    <property type="entry name" value="DEAD-BOX ATP-DEPENDENT RNA HELICASE 47, MITOCHONDRIAL"/>
    <property type="match status" value="1"/>
</dbReference>
<dbReference type="GO" id="GO:0005829">
    <property type="term" value="C:cytosol"/>
    <property type="evidence" value="ECO:0007669"/>
    <property type="project" value="TreeGrafter"/>
</dbReference>
<dbReference type="InterPro" id="IPR014001">
    <property type="entry name" value="Helicase_ATP-bd"/>
</dbReference>
<dbReference type="Pfam" id="PF00271">
    <property type="entry name" value="Helicase_C"/>
    <property type="match status" value="1"/>
</dbReference>
<dbReference type="InterPro" id="IPR014014">
    <property type="entry name" value="RNA_helicase_DEAD_Q_motif"/>
</dbReference>
<dbReference type="SMART" id="SM00490">
    <property type="entry name" value="HELICc"/>
    <property type="match status" value="1"/>
</dbReference>
<dbReference type="GO" id="GO:0033592">
    <property type="term" value="F:RNA strand annealing activity"/>
    <property type="evidence" value="ECO:0007669"/>
    <property type="project" value="TreeGrafter"/>
</dbReference>
<evidence type="ECO:0000313" key="2">
    <source>
        <dbReference type="EMBL" id="RAV80379.1"/>
    </source>
</evidence>
<dbReference type="PROSITE" id="PS51194">
    <property type="entry name" value="HELICASE_CTER"/>
    <property type="match status" value="1"/>
</dbReference>
<dbReference type="InterPro" id="IPR011545">
    <property type="entry name" value="DEAD/DEAH_box_helicase_dom"/>
</dbReference>
<feature type="region of interest" description="Disordered" evidence="1">
    <location>
        <begin position="402"/>
        <end position="449"/>
    </location>
</feature>
<dbReference type="PROSITE" id="PS51195">
    <property type="entry name" value="Q_MOTIF"/>
    <property type="match status" value="1"/>
</dbReference>
<dbReference type="SMART" id="SM00487">
    <property type="entry name" value="DEXDc"/>
    <property type="match status" value="1"/>
</dbReference>
<dbReference type="GO" id="GO:0009409">
    <property type="term" value="P:response to cold"/>
    <property type="evidence" value="ECO:0007669"/>
    <property type="project" value="TreeGrafter"/>
</dbReference>
<evidence type="ECO:0000313" key="3">
    <source>
        <dbReference type="Proteomes" id="UP000251923"/>
    </source>
</evidence>
<dbReference type="RefSeq" id="WP_064292206.1">
    <property type="nucleotide sequence ID" value="NZ_JASODG010000004.1"/>
</dbReference>
<dbReference type="PANTHER" id="PTHR47963:SF1">
    <property type="entry name" value="DEAD-BOX ATP-DEPENDENT RNA HELICASE CSHB"/>
    <property type="match status" value="1"/>
</dbReference>
<dbReference type="Proteomes" id="UP000251923">
    <property type="component" value="Unassembled WGS sequence"/>
</dbReference>
<protein>
    <submittedName>
        <fullName evidence="2">ATP-dependent helicase</fullName>
    </submittedName>
</protein>
<reference evidence="2 3" key="1">
    <citation type="submission" date="2018-04" db="EMBL/GenBank/DDBJ databases">
        <title>Aerococcus urinae genomes.</title>
        <authorList>
            <person name="Hilt E."/>
            <person name="Gilbert N.M."/>
            <person name="Thomas-White K."/>
            <person name="Putonti C."/>
            <person name="Lewis A.L."/>
            <person name="Visck K.L."/>
            <person name="Wolfe A.J."/>
        </authorList>
    </citation>
    <scope>NUCLEOTIDE SEQUENCE [LARGE SCALE GENOMIC DNA]</scope>
    <source>
        <strain evidence="2 3">UMB7480</strain>
    </source>
</reference>
<proteinExistence type="predicted"/>
<keyword evidence="2" id="KW-0378">Hydrolase</keyword>
<dbReference type="InterPro" id="IPR050547">
    <property type="entry name" value="DEAD_box_RNA_helicases"/>
</dbReference>
<organism evidence="2 3">
    <name type="scientific">Aerococcus urinae</name>
    <dbReference type="NCBI Taxonomy" id="1376"/>
    <lineage>
        <taxon>Bacteria</taxon>
        <taxon>Bacillati</taxon>
        <taxon>Bacillota</taxon>
        <taxon>Bacilli</taxon>
        <taxon>Lactobacillales</taxon>
        <taxon>Aerococcaceae</taxon>
        <taxon>Aerococcus</taxon>
    </lineage>
</organism>